<gene>
    <name evidence="1" type="ORF">K1I37_07780</name>
</gene>
<sequence length="111" mass="13167">MRSFDQLDWVHRFEDYEMIMYLQQEGTEDDGIYMQVLQRNVDDGAEEWNILYDRRLTSEIGKTSVSKEDPAYEDEILRVYLHEHPTLVDDEKTYLRAWLASSGAKKDGENL</sequence>
<dbReference type="EMBL" id="CP080467">
    <property type="protein sequence ID" value="UNO50362.1"/>
    <property type="molecule type" value="Genomic_DNA"/>
</dbReference>
<dbReference type="RefSeq" id="WP_021297113.1">
    <property type="nucleotide sequence ID" value="NZ_AURB01000145.1"/>
</dbReference>
<evidence type="ECO:0000313" key="2">
    <source>
        <dbReference type="Proteomes" id="UP000829401"/>
    </source>
</evidence>
<accession>A0A9E7D106</accession>
<dbReference type="AlphaFoldDB" id="T0BW46"/>
<evidence type="ECO:0000313" key="1">
    <source>
        <dbReference type="EMBL" id="UNO50362.1"/>
    </source>
</evidence>
<accession>T0BW46</accession>
<dbReference type="Proteomes" id="UP000829401">
    <property type="component" value="Chromosome"/>
</dbReference>
<protein>
    <submittedName>
        <fullName evidence="1">Uncharacterized protein</fullName>
    </submittedName>
</protein>
<dbReference type="KEGG" id="aaco:K1I37_07780"/>
<keyword evidence="2" id="KW-1185">Reference proteome</keyword>
<dbReference type="OrthoDB" id="2376435at2"/>
<organism evidence="1 2">
    <name type="scientific">Alicyclobacillus acidoterrestris (strain ATCC 49025 / DSM 3922 / CIP 106132 / NCIMB 13137 / GD3B)</name>
    <dbReference type="NCBI Taxonomy" id="1356854"/>
    <lineage>
        <taxon>Bacteria</taxon>
        <taxon>Bacillati</taxon>
        <taxon>Bacillota</taxon>
        <taxon>Bacilli</taxon>
        <taxon>Bacillales</taxon>
        <taxon>Alicyclobacillaceae</taxon>
        <taxon>Alicyclobacillus</taxon>
    </lineage>
</organism>
<name>T0BW46_ALIAG</name>
<reference evidence="2" key="1">
    <citation type="journal article" date="2022" name="G3 (Bethesda)">
        <title>Unveiling the complete genome sequence of Alicyclobacillus acidoterrestris DSM 3922T, a taint-producing strain.</title>
        <authorList>
            <person name="Leonardo I.C."/>
            <person name="Barreto Crespo M.T."/>
            <person name="Gaspar F.B."/>
        </authorList>
    </citation>
    <scope>NUCLEOTIDE SEQUENCE [LARGE SCALE GENOMIC DNA]</scope>
    <source>
        <strain evidence="2">DSM 3922</strain>
    </source>
</reference>
<proteinExistence type="predicted"/>